<dbReference type="RefSeq" id="XP_007762513.1">
    <property type="nucleotide sequence ID" value="XM_007764323.1"/>
</dbReference>
<feature type="non-terminal residue" evidence="7">
    <location>
        <position position="1"/>
    </location>
</feature>
<evidence type="ECO:0000256" key="4">
    <source>
        <dbReference type="ARBA" id="ARBA00022525"/>
    </source>
</evidence>
<keyword evidence="6" id="KW-0732">Signal</keyword>
<evidence type="ECO:0000256" key="1">
    <source>
        <dbReference type="ARBA" id="ARBA00004191"/>
    </source>
</evidence>
<evidence type="ECO:0000313" key="8">
    <source>
        <dbReference type="Proteomes" id="UP000053558"/>
    </source>
</evidence>
<dbReference type="KEGG" id="cput:CONPUDRAFT_45359"/>
<comment type="subcellular location">
    <subcellularLocation>
        <location evidence="1 6">Secreted</location>
        <location evidence="1 6">Cell wall</location>
    </subcellularLocation>
</comment>
<reference evidence="8" key="1">
    <citation type="journal article" date="2012" name="Science">
        <title>The Paleozoic origin of enzymatic lignin decomposition reconstructed from 31 fungal genomes.</title>
        <authorList>
            <person name="Floudas D."/>
            <person name="Binder M."/>
            <person name="Riley R."/>
            <person name="Barry K."/>
            <person name="Blanchette R.A."/>
            <person name="Henrissat B."/>
            <person name="Martinez A.T."/>
            <person name="Otillar R."/>
            <person name="Spatafora J.W."/>
            <person name="Yadav J.S."/>
            <person name="Aerts A."/>
            <person name="Benoit I."/>
            <person name="Boyd A."/>
            <person name="Carlson A."/>
            <person name="Copeland A."/>
            <person name="Coutinho P.M."/>
            <person name="de Vries R.P."/>
            <person name="Ferreira P."/>
            <person name="Findley K."/>
            <person name="Foster B."/>
            <person name="Gaskell J."/>
            <person name="Glotzer D."/>
            <person name="Gorecki P."/>
            <person name="Heitman J."/>
            <person name="Hesse C."/>
            <person name="Hori C."/>
            <person name="Igarashi K."/>
            <person name="Jurgens J.A."/>
            <person name="Kallen N."/>
            <person name="Kersten P."/>
            <person name="Kohler A."/>
            <person name="Kuees U."/>
            <person name="Kumar T.K.A."/>
            <person name="Kuo A."/>
            <person name="LaButti K."/>
            <person name="Larrondo L.F."/>
            <person name="Lindquist E."/>
            <person name="Ling A."/>
            <person name="Lombard V."/>
            <person name="Lucas S."/>
            <person name="Lundell T."/>
            <person name="Martin R."/>
            <person name="McLaughlin D.J."/>
            <person name="Morgenstern I."/>
            <person name="Morin E."/>
            <person name="Murat C."/>
            <person name="Nagy L.G."/>
            <person name="Nolan M."/>
            <person name="Ohm R.A."/>
            <person name="Patyshakuliyeva A."/>
            <person name="Rokas A."/>
            <person name="Ruiz-Duenas F.J."/>
            <person name="Sabat G."/>
            <person name="Salamov A."/>
            <person name="Samejima M."/>
            <person name="Schmutz J."/>
            <person name="Slot J.C."/>
            <person name="St John F."/>
            <person name="Stenlid J."/>
            <person name="Sun H."/>
            <person name="Sun S."/>
            <person name="Syed K."/>
            <person name="Tsang A."/>
            <person name="Wiebenga A."/>
            <person name="Young D."/>
            <person name="Pisabarro A."/>
            <person name="Eastwood D.C."/>
            <person name="Martin F."/>
            <person name="Cullen D."/>
            <person name="Grigoriev I.V."/>
            <person name="Hibbett D.S."/>
        </authorList>
    </citation>
    <scope>NUCLEOTIDE SEQUENCE [LARGE SCALE GENOMIC DNA]</scope>
    <source>
        <strain evidence="8">RWD-64-598 SS2</strain>
    </source>
</reference>
<evidence type="ECO:0000256" key="2">
    <source>
        <dbReference type="ARBA" id="ARBA00010446"/>
    </source>
</evidence>
<dbReference type="CDD" id="cd23507">
    <property type="entry name" value="hydrophobin_I"/>
    <property type="match status" value="1"/>
</dbReference>
<organism evidence="7 8">
    <name type="scientific">Coniophora puteana (strain RWD-64-598)</name>
    <name type="common">Brown rot fungus</name>
    <dbReference type="NCBI Taxonomy" id="741705"/>
    <lineage>
        <taxon>Eukaryota</taxon>
        <taxon>Fungi</taxon>
        <taxon>Dikarya</taxon>
        <taxon>Basidiomycota</taxon>
        <taxon>Agaricomycotina</taxon>
        <taxon>Agaricomycetes</taxon>
        <taxon>Agaricomycetidae</taxon>
        <taxon>Boletales</taxon>
        <taxon>Coniophorineae</taxon>
        <taxon>Coniophoraceae</taxon>
        <taxon>Coniophora</taxon>
    </lineage>
</organism>
<evidence type="ECO:0000256" key="3">
    <source>
        <dbReference type="ARBA" id="ARBA00022512"/>
    </source>
</evidence>
<dbReference type="Pfam" id="PF01185">
    <property type="entry name" value="Hydrophobin"/>
    <property type="match status" value="1"/>
</dbReference>
<keyword evidence="5 6" id="KW-1015">Disulfide bond</keyword>
<keyword evidence="8" id="KW-1185">Reference proteome</keyword>
<dbReference type="SMART" id="SM00075">
    <property type="entry name" value="HYDRO"/>
    <property type="match status" value="1"/>
</dbReference>
<sequence>EPASSCDTGSLQCCDTVEPASSSGATQVLGLLGIVLSNLDVLVGLTCSPISVLSSGGSGCTADPVCCENNNFNGLISLGCVPVNLSL</sequence>
<accession>A0A5M3N3L7</accession>
<dbReference type="EMBL" id="JH711573">
    <property type="protein sequence ID" value="EIW85897.1"/>
    <property type="molecule type" value="Genomic_DNA"/>
</dbReference>
<name>A0A5M3N3L7_CONPW</name>
<keyword evidence="3 6" id="KW-0134">Cell wall</keyword>
<keyword evidence="4 6" id="KW-0964">Secreted</keyword>
<protein>
    <recommendedName>
        <fullName evidence="6">Hydrophobin</fullName>
    </recommendedName>
</protein>
<dbReference type="InterPro" id="IPR001338">
    <property type="entry name" value="Class_I_Hydrophobin"/>
</dbReference>
<dbReference type="GO" id="GO:0009277">
    <property type="term" value="C:fungal-type cell wall"/>
    <property type="evidence" value="ECO:0007669"/>
    <property type="project" value="InterPro"/>
</dbReference>
<dbReference type="OrthoDB" id="4225815at2759"/>
<dbReference type="OMA" id="CENNDFH"/>
<dbReference type="GeneID" id="19207064"/>
<dbReference type="GO" id="GO:0005199">
    <property type="term" value="F:structural constituent of cell wall"/>
    <property type="evidence" value="ECO:0007669"/>
    <property type="project" value="InterPro"/>
</dbReference>
<comment type="caution">
    <text evidence="7">The sequence shown here is derived from an EMBL/GenBank/DDBJ whole genome shotgun (WGS) entry which is preliminary data.</text>
</comment>
<proteinExistence type="inferred from homology"/>
<comment type="similarity">
    <text evidence="2 6">Belongs to the fungal hydrophobin family.</text>
</comment>
<gene>
    <name evidence="7" type="ORF">CONPUDRAFT_45359</name>
</gene>
<evidence type="ECO:0000256" key="6">
    <source>
        <dbReference type="RuleBase" id="RU365009"/>
    </source>
</evidence>
<dbReference type="Proteomes" id="UP000053558">
    <property type="component" value="Unassembled WGS sequence"/>
</dbReference>
<evidence type="ECO:0000256" key="5">
    <source>
        <dbReference type="ARBA" id="ARBA00023157"/>
    </source>
</evidence>
<evidence type="ECO:0000313" key="7">
    <source>
        <dbReference type="EMBL" id="EIW85897.1"/>
    </source>
</evidence>
<dbReference type="AlphaFoldDB" id="A0A5M3N3L7"/>